<dbReference type="Proteomes" id="UP001596074">
    <property type="component" value="Unassembled WGS sequence"/>
</dbReference>
<dbReference type="Gene3D" id="1.20.5.1930">
    <property type="match status" value="1"/>
</dbReference>
<dbReference type="Pfam" id="PF02518">
    <property type="entry name" value="HATPase_c"/>
    <property type="match status" value="1"/>
</dbReference>
<proteinExistence type="predicted"/>
<protein>
    <recommendedName>
        <fullName evidence="2">histidine kinase</fullName>
        <ecNumber evidence="2">2.7.13.3</ecNumber>
    </recommendedName>
</protein>
<evidence type="ECO:0000313" key="14">
    <source>
        <dbReference type="EMBL" id="MFC5752747.1"/>
    </source>
</evidence>
<dbReference type="GO" id="GO:0016301">
    <property type="term" value="F:kinase activity"/>
    <property type="evidence" value="ECO:0007669"/>
    <property type="project" value="UniProtKB-KW"/>
</dbReference>
<feature type="region of interest" description="Disordered" evidence="9">
    <location>
        <begin position="246"/>
        <end position="275"/>
    </location>
</feature>
<evidence type="ECO:0000259" key="13">
    <source>
        <dbReference type="Pfam" id="PF23539"/>
    </source>
</evidence>
<feature type="domain" description="Signal transduction histidine kinase subgroup 3 dimerisation and phosphoacceptor" evidence="12">
    <location>
        <begin position="180"/>
        <end position="244"/>
    </location>
</feature>
<keyword evidence="10" id="KW-0472">Membrane</keyword>
<dbReference type="PANTHER" id="PTHR24421">
    <property type="entry name" value="NITRATE/NITRITE SENSOR PROTEIN NARX-RELATED"/>
    <property type="match status" value="1"/>
</dbReference>
<evidence type="ECO:0000256" key="4">
    <source>
        <dbReference type="ARBA" id="ARBA00022679"/>
    </source>
</evidence>
<dbReference type="CDD" id="cd16917">
    <property type="entry name" value="HATPase_UhpB-NarQ-NarX-like"/>
    <property type="match status" value="1"/>
</dbReference>
<dbReference type="InterPro" id="IPR036890">
    <property type="entry name" value="HATPase_C_sf"/>
</dbReference>
<dbReference type="EMBL" id="JBHSON010000096">
    <property type="protein sequence ID" value="MFC5752747.1"/>
    <property type="molecule type" value="Genomic_DNA"/>
</dbReference>
<sequence length="406" mass="43593">MRFRRARQGVRDVCVAAGAVGIGLLTMEGSRQTYPHPSDFHLARDLVIGALACAGLLLWRRRWPVRVALGLTVVGFLSASAWGAMAMALFTVAVHSAWRATAALTALNVTLITVIFTQVDEMNRRERVESIVVFLLGYAVLVITGLLVRSRRQLIESLRERARQAEEGQRLRVEEARHLERERIAREMHDVLAHRISLLAVHAGALEFHADAPADQRDAAGIIRRSAYEAMEDLREVIGMLRTDPAGERAASGRGAGAPGAAAPGGDGEGERPQPALTDLPALIEESQRAGAHVTFDDRLPDPGAVPSRIGRHAYRIVQEALTNARKHAPGAHVRVTVESTGPGGALSIEVANPLPPGPPPPPGLPGAGAGLLGLRERVDMLGGTLDHGRDPDGHFRLCAHLPWPG</sequence>
<keyword evidence="10" id="KW-0812">Transmembrane</keyword>
<feature type="transmembrane region" description="Helical" evidence="10">
    <location>
        <begin position="131"/>
        <end position="148"/>
    </location>
</feature>
<keyword evidence="15" id="KW-1185">Reference proteome</keyword>
<feature type="domain" description="Histidine kinase/HSP90-like ATPase" evidence="11">
    <location>
        <begin position="313"/>
        <end position="403"/>
    </location>
</feature>
<dbReference type="Pfam" id="PF23539">
    <property type="entry name" value="DUF7134"/>
    <property type="match status" value="1"/>
</dbReference>
<comment type="catalytic activity">
    <reaction evidence="1">
        <text>ATP + protein L-histidine = ADP + protein N-phospho-L-histidine.</text>
        <dbReference type="EC" id="2.7.13.3"/>
    </reaction>
</comment>
<dbReference type="Pfam" id="PF07730">
    <property type="entry name" value="HisKA_3"/>
    <property type="match status" value="1"/>
</dbReference>
<dbReference type="EC" id="2.7.13.3" evidence="2"/>
<keyword evidence="6 14" id="KW-0418">Kinase</keyword>
<keyword evidence="5" id="KW-0547">Nucleotide-binding</keyword>
<evidence type="ECO:0000256" key="2">
    <source>
        <dbReference type="ARBA" id="ARBA00012438"/>
    </source>
</evidence>
<evidence type="ECO:0000259" key="11">
    <source>
        <dbReference type="Pfam" id="PF02518"/>
    </source>
</evidence>
<dbReference type="SUPFAM" id="SSF55874">
    <property type="entry name" value="ATPase domain of HSP90 chaperone/DNA topoisomerase II/histidine kinase"/>
    <property type="match status" value="1"/>
</dbReference>
<comment type="caution">
    <text evidence="14">The sequence shown here is derived from an EMBL/GenBank/DDBJ whole genome shotgun (WGS) entry which is preliminary data.</text>
</comment>
<evidence type="ECO:0000256" key="6">
    <source>
        <dbReference type="ARBA" id="ARBA00022777"/>
    </source>
</evidence>
<dbReference type="RefSeq" id="WP_378289050.1">
    <property type="nucleotide sequence ID" value="NZ_JBHSON010000096.1"/>
</dbReference>
<feature type="transmembrane region" description="Helical" evidence="10">
    <location>
        <begin position="42"/>
        <end position="59"/>
    </location>
</feature>
<dbReference type="PANTHER" id="PTHR24421:SF10">
    <property type="entry name" value="NITRATE_NITRITE SENSOR PROTEIN NARQ"/>
    <property type="match status" value="1"/>
</dbReference>
<evidence type="ECO:0000256" key="7">
    <source>
        <dbReference type="ARBA" id="ARBA00022840"/>
    </source>
</evidence>
<evidence type="ECO:0000256" key="5">
    <source>
        <dbReference type="ARBA" id="ARBA00022741"/>
    </source>
</evidence>
<dbReference type="InterPro" id="IPR055558">
    <property type="entry name" value="DUF7134"/>
</dbReference>
<accession>A0ABW1AE03</accession>
<dbReference type="InterPro" id="IPR050482">
    <property type="entry name" value="Sensor_HK_TwoCompSys"/>
</dbReference>
<keyword evidence="3" id="KW-0597">Phosphoprotein</keyword>
<evidence type="ECO:0000256" key="10">
    <source>
        <dbReference type="SAM" id="Phobius"/>
    </source>
</evidence>
<feature type="transmembrane region" description="Helical" evidence="10">
    <location>
        <begin position="12"/>
        <end position="30"/>
    </location>
</feature>
<organism evidence="14 15">
    <name type="scientific">Actinomadura rugatobispora</name>
    <dbReference type="NCBI Taxonomy" id="1994"/>
    <lineage>
        <taxon>Bacteria</taxon>
        <taxon>Bacillati</taxon>
        <taxon>Actinomycetota</taxon>
        <taxon>Actinomycetes</taxon>
        <taxon>Streptosporangiales</taxon>
        <taxon>Thermomonosporaceae</taxon>
        <taxon>Actinomadura</taxon>
    </lineage>
</organism>
<feature type="transmembrane region" description="Helical" evidence="10">
    <location>
        <begin position="100"/>
        <end position="119"/>
    </location>
</feature>
<evidence type="ECO:0000259" key="12">
    <source>
        <dbReference type="Pfam" id="PF07730"/>
    </source>
</evidence>
<keyword evidence="10" id="KW-1133">Transmembrane helix</keyword>
<dbReference type="Gene3D" id="3.30.565.10">
    <property type="entry name" value="Histidine kinase-like ATPase, C-terminal domain"/>
    <property type="match status" value="1"/>
</dbReference>
<keyword evidence="7" id="KW-0067">ATP-binding</keyword>
<feature type="transmembrane region" description="Helical" evidence="10">
    <location>
        <begin position="71"/>
        <end position="94"/>
    </location>
</feature>
<name>A0ABW1AE03_9ACTN</name>
<keyword evidence="4" id="KW-0808">Transferase</keyword>
<dbReference type="InterPro" id="IPR011712">
    <property type="entry name" value="Sig_transdc_His_kin_sub3_dim/P"/>
</dbReference>
<evidence type="ECO:0000256" key="9">
    <source>
        <dbReference type="SAM" id="MobiDB-lite"/>
    </source>
</evidence>
<gene>
    <name evidence="14" type="ORF">ACFPZN_44655</name>
</gene>
<evidence type="ECO:0000256" key="8">
    <source>
        <dbReference type="ARBA" id="ARBA00023012"/>
    </source>
</evidence>
<keyword evidence="8" id="KW-0902">Two-component regulatory system</keyword>
<evidence type="ECO:0000256" key="3">
    <source>
        <dbReference type="ARBA" id="ARBA00022553"/>
    </source>
</evidence>
<reference evidence="15" key="1">
    <citation type="journal article" date="2019" name="Int. J. Syst. Evol. Microbiol.">
        <title>The Global Catalogue of Microorganisms (GCM) 10K type strain sequencing project: providing services to taxonomists for standard genome sequencing and annotation.</title>
        <authorList>
            <consortium name="The Broad Institute Genomics Platform"/>
            <consortium name="The Broad Institute Genome Sequencing Center for Infectious Disease"/>
            <person name="Wu L."/>
            <person name="Ma J."/>
        </authorList>
    </citation>
    <scope>NUCLEOTIDE SEQUENCE [LARGE SCALE GENOMIC DNA]</scope>
    <source>
        <strain evidence="15">KCTC 42087</strain>
    </source>
</reference>
<dbReference type="InterPro" id="IPR003594">
    <property type="entry name" value="HATPase_dom"/>
</dbReference>
<evidence type="ECO:0000313" key="15">
    <source>
        <dbReference type="Proteomes" id="UP001596074"/>
    </source>
</evidence>
<feature type="compositionally biased region" description="Gly residues" evidence="9">
    <location>
        <begin position="254"/>
        <end position="267"/>
    </location>
</feature>
<feature type="domain" description="DUF7134" evidence="13">
    <location>
        <begin position="2"/>
        <end position="152"/>
    </location>
</feature>
<evidence type="ECO:0000256" key="1">
    <source>
        <dbReference type="ARBA" id="ARBA00000085"/>
    </source>
</evidence>